<comment type="caution">
    <text evidence="3">The sequence shown here is derived from an EMBL/GenBank/DDBJ whole genome shotgun (WGS) entry which is preliminary data.</text>
</comment>
<protein>
    <submittedName>
        <fullName evidence="3">Uncharacterized protein</fullName>
    </submittedName>
</protein>
<feature type="signal peptide" evidence="2">
    <location>
        <begin position="1"/>
        <end position="31"/>
    </location>
</feature>
<evidence type="ECO:0000256" key="1">
    <source>
        <dbReference type="SAM" id="MobiDB-lite"/>
    </source>
</evidence>
<feature type="chain" id="PRO_5032384697" evidence="2">
    <location>
        <begin position="32"/>
        <end position="844"/>
    </location>
</feature>
<feature type="region of interest" description="Disordered" evidence="1">
    <location>
        <begin position="60"/>
        <end position="138"/>
    </location>
</feature>
<dbReference type="InterPro" id="IPR036444">
    <property type="entry name" value="PLipase_A2_dom_sf"/>
</dbReference>
<name>A0A835YE89_9CHLO</name>
<evidence type="ECO:0000313" key="4">
    <source>
        <dbReference type="Proteomes" id="UP000612055"/>
    </source>
</evidence>
<organism evidence="3 4">
    <name type="scientific">Edaphochlamys debaryana</name>
    <dbReference type="NCBI Taxonomy" id="47281"/>
    <lineage>
        <taxon>Eukaryota</taxon>
        <taxon>Viridiplantae</taxon>
        <taxon>Chlorophyta</taxon>
        <taxon>core chlorophytes</taxon>
        <taxon>Chlorophyceae</taxon>
        <taxon>CS clade</taxon>
        <taxon>Chlamydomonadales</taxon>
        <taxon>Chlamydomonadales incertae sedis</taxon>
        <taxon>Edaphochlamys</taxon>
    </lineage>
</organism>
<dbReference type="SUPFAM" id="SSF48619">
    <property type="entry name" value="Phospholipase A2, PLA2"/>
    <property type="match status" value="1"/>
</dbReference>
<dbReference type="Gene3D" id="1.20.90.10">
    <property type="entry name" value="Phospholipase A2 domain"/>
    <property type="match status" value="1"/>
</dbReference>
<dbReference type="GO" id="GO:0006644">
    <property type="term" value="P:phospholipid metabolic process"/>
    <property type="evidence" value="ECO:0007669"/>
    <property type="project" value="InterPro"/>
</dbReference>
<dbReference type="Proteomes" id="UP000612055">
    <property type="component" value="Unassembled WGS sequence"/>
</dbReference>
<dbReference type="EMBL" id="JAEHOE010000002">
    <property type="protein sequence ID" value="KAG2501240.1"/>
    <property type="molecule type" value="Genomic_DNA"/>
</dbReference>
<keyword evidence="4" id="KW-1185">Reference proteome</keyword>
<accession>A0A835YE89</accession>
<feature type="compositionally biased region" description="Pro residues" evidence="1">
    <location>
        <begin position="64"/>
        <end position="126"/>
    </location>
</feature>
<keyword evidence="2" id="KW-0732">Signal</keyword>
<gene>
    <name evidence="3" type="ORF">HYH03_001047</name>
</gene>
<reference evidence="3" key="1">
    <citation type="journal article" date="2020" name="bioRxiv">
        <title>Comparative genomics of Chlamydomonas.</title>
        <authorList>
            <person name="Craig R.J."/>
            <person name="Hasan A.R."/>
            <person name="Ness R.W."/>
            <person name="Keightley P.D."/>
        </authorList>
    </citation>
    <scope>NUCLEOTIDE SEQUENCE</scope>
    <source>
        <strain evidence="3">CCAP 11/70</strain>
    </source>
</reference>
<feature type="region of interest" description="Disordered" evidence="1">
    <location>
        <begin position="439"/>
        <end position="458"/>
    </location>
</feature>
<evidence type="ECO:0000313" key="3">
    <source>
        <dbReference type="EMBL" id="KAG2501240.1"/>
    </source>
</evidence>
<proteinExistence type="predicted"/>
<dbReference type="AlphaFoldDB" id="A0A835YE89"/>
<feature type="compositionally biased region" description="Pro residues" evidence="1">
    <location>
        <begin position="583"/>
        <end position="623"/>
    </location>
</feature>
<feature type="region of interest" description="Disordered" evidence="1">
    <location>
        <begin position="580"/>
        <end position="654"/>
    </location>
</feature>
<feature type="compositionally biased region" description="Pro residues" evidence="1">
    <location>
        <begin position="632"/>
        <end position="649"/>
    </location>
</feature>
<dbReference type="GO" id="GO:0050482">
    <property type="term" value="P:arachidonate secretion"/>
    <property type="evidence" value="ECO:0007669"/>
    <property type="project" value="InterPro"/>
</dbReference>
<evidence type="ECO:0000256" key="2">
    <source>
        <dbReference type="SAM" id="SignalP"/>
    </source>
</evidence>
<dbReference type="GO" id="GO:0004623">
    <property type="term" value="F:phospholipase A2 activity"/>
    <property type="evidence" value="ECO:0007669"/>
    <property type="project" value="InterPro"/>
</dbReference>
<sequence>MARPRTVRALPQAKRWGPLLLVYLAAGTSDAGLLDGLRDKLPCIGDFTCRQGTCCSGTPFDIGNPPPSSPPPQAPPPLFPPPHAPPPLSPPPHAPPPLLPPPHTPPGQPPSTPPLYVPAYPPPQAPHPTTYPGYPPSPGGTGLPDVPIPCGIPELIALLGGDGACPPDQPLCCNNMCVASLDACGCSSSADCPEDRCCKRDPSSGFGTCSARKLNGTCPCAAHSDCGPESCCLQPGAPAPTPSTPGGSGGVCSPSCAECAAANITSLGLGANACAPSGAPLQLPAGISLEPVSSTGDCDDLEVFAQGLGASATVSKCAILNIDSSKLRWFPIASSVAGAADVSGLPSPNASFTTTWQATLMTGEELQDSMELWPEPWLEGLAGLVATPLEPADTAPSTRRSAMGEDASHALFIDSHILSGASTFSTAGMPLRRRLGSVPSREDHCLDPRSNGKPVGSNGCGPSGSPLKLAGIDFLFGSRDCPRLPLLPSLSTLIRLGSLWADTCTSLKPCCDAHDRCYSECSRAFTQERCDQEMYECAMAACAGGPGPRECAVVASTYYSALQIGGTPAWEAAQNEHCICADPPSPPSQPSPSLPPPPPPEIPPPLPPPPPEVPPPLPPPQLPTPELQLSPPSAPPAAPPPLPLPPPPRLQNGVLLLPNRGEAVLRLTTTTTAGTVTSFKASLRLAFLSSTPSATAAGATSGALGRRALQQASAGPPPLVPHGPSELTLGPDIEALPGSTLDRIRIPLLLGMTGTNEEYEGSGPEEPFVFQGLTPSPMLRKAATALRGCPGSVGLLEPQWLVWEMIKAKDQGSGRDISEAGGERVLQAFLETGCSGLEGLEEGR</sequence>